<gene>
    <name evidence="1" type="ORF">OXH18_00485</name>
</gene>
<evidence type="ECO:0000313" key="2">
    <source>
        <dbReference type="Proteomes" id="UP001163152"/>
    </source>
</evidence>
<evidence type="ECO:0000313" key="1">
    <source>
        <dbReference type="EMBL" id="WAL60505.1"/>
    </source>
</evidence>
<keyword evidence="2" id="KW-1185">Reference proteome</keyword>
<protein>
    <submittedName>
        <fullName evidence="1">Uncharacterized protein</fullName>
    </submittedName>
</protein>
<accession>A0A9E8ZC24</accession>
<proteinExistence type="predicted"/>
<dbReference type="EMBL" id="CP113797">
    <property type="protein sequence ID" value="WAL60505.1"/>
    <property type="molecule type" value="Genomic_DNA"/>
</dbReference>
<name>A0A9E8ZC24_9CYAN</name>
<dbReference type="RefSeq" id="WP_268610427.1">
    <property type="nucleotide sequence ID" value="NZ_CP113797.1"/>
</dbReference>
<organism evidence="1 2">
    <name type="scientific">Thermocoleostomius sinensis A174</name>
    <dbReference type="NCBI Taxonomy" id="2016057"/>
    <lineage>
        <taxon>Bacteria</taxon>
        <taxon>Bacillati</taxon>
        <taxon>Cyanobacteriota</taxon>
        <taxon>Cyanophyceae</taxon>
        <taxon>Oculatellales</taxon>
        <taxon>Oculatellaceae</taxon>
        <taxon>Thermocoleostomius</taxon>
    </lineage>
</organism>
<reference evidence="1" key="1">
    <citation type="submission" date="2022-12" db="EMBL/GenBank/DDBJ databases">
        <title>Polyphasic identification of a Novel Hot-Spring Cyanobacterium Ocullathermofonsia sinensis gen nov. sp. nov. and Genomic Insights on its Adaptations to the Thermal Habitat.</title>
        <authorList>
            <person name="Daroch M."/>
            <person name="Tang J."/>
            <person name="Jiang Y."/>
        </authorList>
    </citation>
    <scope>NUCLEOTIDE SEQUENCE</scope>
    <source>
        <strain evidence="1">PKUAC-SCTA174</strain>
    </source>
</reference>
<sequence length="110" mass="12199">MLISDLDCFEIVEGHGLVVGASTRNILFLNLVGDRLSLKLNETELVSTHLSKSPRFNYSFSDIPGLNITLQGRYDRNNSRMTVTTIVGRFHNGYFTSSSIVTYSLPSPGN</sequence>
<dbReference type="Proteomes" id="UP001163152">
    <property type="component" value="Chromosome"/>
</dbReference>
<dbReference type="KEGG" id="tsin:OXH18_00485"/>
<dbReference type="AlphaFoldDB" id="A0A9E8ZC24"/>